<name>A0ABY7GA73_MYAAR</name>
<dbReference type="SMART" id="SM00192">
    <property type="entry name" value="LDLa"/>
    <property type="match status" value="2"/>
</dbReference>
<dbReference type="PROSITE" id="PS01209">
    <property type="entry name" value="LDLRA_1"/>
    <property type="match status" value="1"/>
</dbReference>
<dbReference type="Gene3D" id="4.10.400.10">
    <property type="entry name" value="Low-density Lipoprotein Receptor"/>
    <property type="match status" value="1"/>
</dbReference>
<protein>
    <submittedName>
        <fullName evidence="3">YL-like protein</fullName>
    </submittedName>
</protein>
<comment type="caution">
    <text evidence="2">Lacks conserved residue(s) required for the propagation of feature annotation.</text>
</comment>
<accession>A0ABY7GA73</accession>
<evidence type="ECO:0000256" key="1">
    <source>
        <dbReference type="ARBA" id="ARBA00023157"/>
    </source>
</evidence>
<dbReference type="SUPFAM" id="SSF57424">
    <property type="entry name" value="LDL receptor-like module"/>
    <property type="match status" value="1"/>
</dbReference>
<evidence type="ECO:0000256" key="2">
    <source>
        <dbReference type="PROSITE-ProRule" id="PRU00124"/>
    </source>
</evidence>
<gene>
    <name evidence="3" type="ORF">MAR_033857</name>
</gene>
<feature type="disulfide bond" evidence="2">
    <location>
        <begin position="150"/>
        <end position="165"/>
    </location>
</feature>
<dbReference type="PROSITE" id="PS50068">
    <property type="entry name" value="LDLRA_2"/>
    <property type="match status" value="1"/>
</dbReference>
<reference evidence="3" key="1">
    <citation type="submission" date="2022-11" db="EMBL/GenBank/DDBJ databases">
        <title>Centuries of genome instability and evolution in soft-shell clam transmissible cancer (bioRxiv).</title>
        <authorList>
            <person name="Hart S.F.M."/>
            <person name="Yonemitsu M.A."/>
            <person name="Giersch R.M."/>
            <person name="Beal B.F."/>
            <person name="Arriagada G."/>
            <person name="Davis B.W."/>
            <person name="Ostrander E.A."/>
            <person name="Goff S.P."/>
            <person name="Metzger M.J."/>
        </authorList>
    </citation>
    <scope>NUCLEOTIDE SEQUENCE</scope>
    <source>
        <strain evidence="3">MELC-2E11</strain>
        <tissue evidence="3">Siphon/mantle</tissue>
    </source>
</reference>
<organism evidence="3 4">
    <name type="scientific">Mya arenaria</name>
    <name type="common">Soft-shell clam</name>
    <dbReference type="NCBI Taxonomy" id="6604"/>
    <lineage>
        <taxon>Eukaryota</taxon>
        <taxon>Metazoa</taxon>
        <taxon>Spiralia</taxon>
        <taxon>Lophotrochozoa</taxon>
        <taxon>Mollusca</taxon>
        <taxon>Bivalvia</taxon>
        <taxon>Autobranchia</taxon>
        <taxon>Heteroconchia</taxon>
        <taxon>Euheterodonta</taxon>
        <taxon>Imparidentia</taxon>
        <taxon>Neoheterodontei</taxon>
        <taxon>Myida</taxon>
        <taxon>Myoidea</taxon>
        <taxon>Myidae</taxon>
        <taxon>Mya</taxon>
    </lineage>
</organism>
<dbReference type="InterPro" id="IPR036055">
    <property type="entry name" value="LDL_receptor-like_sf"/>
</dbReference>
<evidence type="ECO:0000313" key="3">
    <source>
        <dbReference type="EMBL" id="WAR31315.1"/>
    </source>
</evidence>
<keyword evidence="1 2" id="KW-1015">Disulfide bond</keyword>
<dbReference type="InterPro" id="IPR002172">
    <property type="entry name" value="LDrepeatLR_classA_rpt"/>
</dbReference>
<dbReference type="Proteomes" id="UP001164746">
    <property type="component" value="Chromosome 17"/>
</dbReference>
<dbReference type="CDD" id="cd00112">
    <property type="entry name" value="LDLa"/>
    <property type="match status" value="1"/>
</dbReference>
<evidence type="ECO:0000313" key="4">
    <source>
        <dbReference type="Proteomes" id="UP001164746"/>
    </source>
</evidence>
<sequence length="427" mass="47420">MNRGVISGIDESEEVSVVVEDRNGDSTTTTTVKVDNPTDCNKVFLIIVTGSGPFNYVIATGNTGDAFTTALDTNSGDEILQCNMATIRTNAIVSYSLSITITDTSDSTATTQTVTVTVENLVIPTSSCSCSAGNYLCDDDKTCIPKGKLCDGEQQCPDGDDEKNCFSRCAFGQIICPGTGNCANVCNNITECDRKEDEQNCAFEKEPGPSAEETEQRLRDLIRQICNEPLRIDDLERDGWMMVFRATSANGNQVYPAYANGYQTTTIKPIDMDRSYDSHYRLRQLETVWNNGLVVNKVKVGLYKNNREVGYIIFNGVGSNYTNWFQSSRIMESTWSDLTPAAMYNVFSIKGDLKNGKLNRRFFINEVYDGCNGDIGHLVIIDESKMNKCRMDKHAKTPMILYSESNSNTFWKNGLYGTADYFAVFVM</sequence>
<dbReference type="Pfam" id="PF00057">
    <property type="entry name" value="Ldl_recept_a"/>
    <property type="match status" value="1"/>
</dbReference>
<keyword evidence="4" id="KW-1185">Reference proteome</keyword>
<proteinExistence type="predicted"/>
<dbReference type="EMBL" id="CP111028">
    <property type="protein sequence ID" value="WAR31315.1"/>
    <property type="molecule type" value="Genomic_DNA"/>
</dbReference>
<dbReference type="InterPro" id="IPR023415">
    <property type="entry name" value="LDLR_class-A_CS"/>
</dbReference>